<reference evidence="7" key="1">
    <citation type="journal article" date="2014" name="Front. Microbiol.">
        <title>High frequency of phylogenetically diverse reductive dehalogenase-homologous genes in deep subseafloor sedimentary metagenomes.</title>
        <authorList>
            <person name="Kawai M."/>
            <person name="Futagami T."/>
            <person name="Toyoda A."/>
            <person name="Takaki Y."/>
            <person name="Nishi S."/>
            <person name="Hori S."/>
            <person name="Arai W."/>
            <person name="Tsubouchi T."/>
            <person name="Morono Y."/>
            <person name="Uchiyama I."/>
            <person name="Ito T."/>
            <person name="Fujiyama A."/>
            <person name="Inagaki F."/>
            <person name="Takami H."/>
        </authorList>
    </citation>
    <scope>NUCLEOTIDE SEQUENCE</scope>
    <source>
        <strain evidence="7">Expedition CK06-06</strain>
    </source>
</reference>
<dbReference type="GO" id="GO:0046872">
    <property type="term" value="F:metal ion binding"/>
    <property type="evidence" value="ECO:0007669"/>
    <property type="project" value="UniProtKB-KW"/>
</dbReference>
<gene>
    <name evidence="7" type="ORF">S01H4_26938</name>
</gene>
<dbReference type="EMBL" id="BART01013068">
    <property type="protein sequence ID" value="GAG88544.1"/>
    <property type="molecule type" value="Genomic_DNA"/>
</dbReference>
<sequence length="184" mass="21237">MTFAKKTILYRPVSDLIPSSPVFEMYPIGFASIAEYLERAGYQVRIVNLAVRMLRNRNFDAEAMIKRLRSPVFGIDLHWLVHAHGAIEVAKLVKKYHPETKVVFGGFSSSYYYQELLQYPEVDYVLRGDSTEEPLRQLMDCIMNGKQPEAVPNLVWRDSQGRIQENPFSYIPSDLSNVIAHSWH</sequence>
<evidence type="ECO:0000256" key="3">
    <source>
        <dbReference type="ARBA" id="ARBA00022723"/>
    </source>
</evidence>
<dbReference type="GO" id="GO:0031419">
    <property type="term" value="F:cobalamin binding"/>
    <property type="evidence" value="ECO:0007669"/>
    <property type="project" value="InterPro"/>
</dbReference>
<evidence type="ECO:0000259" key="6">
    <source>
        <dbReference type="PROSITE" id="PS51332"/>
    </source>
</evidence>
<evidence type="ECO:0000256" key="4">
    <source>
        <dbReference type="ARBA" id="ARBA00023004"/>
    </source>
</evidence>
<feature type="domain" description="B12-binding" evidence="6">
    <location>
        <begin position="13"/>
        <end position="149"/>
    </location>
</feature>
<dbReference type="AlphaFoldDB" id="X1AZ58"/>
<evidence type="ECO:0000256" key="1">
    <source>
        <dbReference type="ARBA" id="ARBA00001966"/>
    </source>
</evidence>
<proteinExistence type="predicted"/>
<dbReference type="CDD" id="cd02068">
    <property type="entry name" value="radical_SAM_B12_BD"/>
    <property type="match status" value="1"/>
</dbReference>
<name>X1AZ58_9ZZZZ</name>
<accession>X1AZ58</accession>
<dbReference type="InterPro" id="IPR036724">
    <property type="entry name" value="Cobalamin-bd_sf"/>
</dbReference>
<dbReference type="InterPro" id="IPR006158">
    <property type="entry name" value="Cobalamin-bd"/>
</dbReference>
<comment type="caution">
    <text evidence="7">The sequence shown here is derived from an EMBL/GenBank/DDBJ whole genome shotgun (WGS) entry which is preliminary data.</text>
</comment>
<protein>
    <recommendedName>
        <fullName evidence="6">B12-binding domain-containing protein</fullName>
    </recommendedName>
</protein>
<dbReference type="PANTHER" id="PTHR43409">
    <property type="entry name" value="ANAEROBIC MAGNESIUM-PROTOPORPHYRIN IX MONOMETHYL ESTER CYCLASE-RELATED"/>
    <property type="match status" value="1"/>
</dbReference>
<dbReference type="SUPFAM" id="SSF52242">
    <property type="entry name" value="Cobalamin (vitamin B12)-binding domain"/>
    <property type="match status" value="1"/>
</dbReference>
<evidence type="ECO:0000256" key="5">
    <source>
        <dbReference type="ARBA" id="ARBA00023014"/>
    </source>
</evidence>
<dbReference type="Pfam" id="PF02310">
    <property type="entry name" value="B12-binding"/>
    <property type="match status" value="1"/>
</dbReference>
<comment type="cofactor">
    <cofactor evidence="1">
        <name>[4Fe-4S] cluster</name>
        <dbReference type="ChEBI" id="CHEBI:49883"/>
    </cofactor>
</comment>
<keyword evidence="4" id="KW-0408">Iron</keyword>
<organism evidence="7">
    <name type="scientific">marine sediment metagenome</name>
    <dbReference type="NCBI Taxonomy" id="412755"/>
    <lineage>
        <taxon>unclassified sequences</taxon>
        <taxon>metagenomes</taxon>
        <taxon>ecological metagenomes</taxon>
    </lineage>
</organism>
<keyword evidence="5" id="KW-0411">Iron-sulfur</keyword>
<keyword evidence="3" id="KW-0479">Metal-binding</keyword>
<dbReference type="GO" id="GO:0051536">
    <property type="term" value="F:iron-sulfur cluster binding"/>
    <property type="evidence" value="ECO:0007669"/>
    <property type="project" value="UniProtKB-KW"/>
</dbReference>
<dbReference type="PROSITE" id="PS51332">
    <property type="entry name" value="B12_BINDING"/>
    <property type="match status" value="1"/>
</dbReference>
<evidence type="ECO:0000256" key="2">
    <source>
        <dbReference type="ARBA" id="ARBA00022691"/>
    </source>
</evidence>
<keyword evidence="2" id="KW-0949">S-adenosyl-L-methionine</keyword>
<dbReference type="Gene3D" id="3.40.50.280">
    <property type="entry name" value="Cobalamin-binding domain"/>
    <property type="match status" value="1"/>
</dbReference>
<dbReference type="PANTHER" id="PTHR43409:SF7">
    <property type="entry name" value="BLL1977 PROTEIN"/>
    <property type="match status" value="1"/>
</dbReference>
<dbReference type="InterPro" id="IPR051198">
    <property type="entry name" value="BchE-like"/>
</dbReference>
<evidence type="ECO:0000313" key="7">
    <source>
        <dbReference type="EMBL" id="GAG88544.1"/>
    </source>
</evidence>